<dbReference type="KEGG" id="lgi:LOTGIDRAFT_202347"/>
<dbReference type="EMBL" id="KB201649">
    <property type="protein sequence ID" value="ESO95545.1"/>
    <property type="molecule type" value="Genomic_DNA"/>
</dbReference>
<dbReference type="Proteomes" id="UP000030746">
    <property type="component" value="Unassembled WGS sequence"/>
</dbReference>
<evidence type="ECO:0000313" key="2">
    <source>
        <dbReference type="Proteomes" id="UP000030746"/>
    </source>
</evidence>
<dbReference type="HOGENOM" id="CLU_3089602_0_0_1"/>
<reference evidence="1 2" key="1">
    <citation type="journal article" date="2013" name="Nature">
        <title>Insights into bilaterian evolution from three spiralian genomes.</title>
        <authorList>
            <person name="Simakov O."/>
            <person name="Marletaz F."/>
            <person name="Cho S.J."/>
            <person name="Edsinger-Gonzales E."/>
            <person name="Havlak P."/>
            <person name="Hellsten U."/>
            <person name="Kuo D.H."/>
            <person name="Larsson T."/>
            <person name="Lv J."/>
            <person name="Arendt D."/>
            <person name="Savage R."/>
            <person name="Osoegawa K."/>
            <person name="de Jong P."/>
            <person name="Grimwood J."/>
            <person name="Chapman J.A."/>
            <person name="Shapiro H."/>
            <person name="Aerts A."/>
            <person name="Otillar R.P."/>
            <person name="Terry A.Y."/>
            <person name="Boore J.L."/>
            <person name="Grigoriev I.V."/>
            <person name="Lindberg D.R."/>
            <person name="Seaver E.C."/>
            <person name="Weisblat D.A."/>
            <person name="Putnam N.H."/>
            <person name="Rokhsar D.S."/>
        </authorList>
    </citation>
    <scope>NUCLEOTIDE SEQUENCE [LARGE SCALE GENOMIC DNA]</scope>
</reference>
<dbReference type="AlphaFoldDB" id="V4ALA7"/>
<gene>
    <name evidence="1" type="ORF">LOTGIDRAFT_202347</name>
</gene>
<dbReference type="GeneID" id="20245525"/>
<dbReference type="RefSeq" id="XP_009053767.1">
    <property type="nucleotide sequence ID" value="XM_009055519.1"/>
</dbReference>
<dbReference type="CTD" id="20245525"/>
<name>V4ALA7_LOTGI</name>
<organism evidence="1 2">
    <name type="scientific">Lottia gigantea</name>
    <name type="common">Giant owl limpet</name>
    <dbReference type="NCBI Taxonomy" id="225164"/>
    <lineage>
        <taxon>Eukaryota</taxon>
        <taxon>Metazoa</taxon>
        <taxon>Spiralia</taxon>
        <taxon>Lophotrochozoa</taxon>
        <taxon>Mollusca</taxon>
        <taxon>Gastropoda</taxon>
        <taxon>Patellogastropoda</taxon>
        <taxon>Lottioidea</taxon>
        <taxon>Lottiidae</taxon>
        <taxon>Lottia</taxon>
    </lineage>
</organism>
<protein>
    <submittedName>
        <fullName evidence="1">Uncharacterized protein</fullName>
    </submittedName>
</protein>
<proteinExistence type="predicted"/>
<keyword evidence="2" id="KW-1185">Reference proteome</keyword>
<evidence type="ECO:0000313" key="1">
    <source>
        <dbReference type="EMBL" id="ESO95545.1"/>
    </source>
</evidence>
<accession>V4ALA7</accession>
<sequence length="52" mass="6072">MTIRFGRFISQLGPEKWDVKNNILSLQNIVTRPPVSKIQIQNMVSYFSSLYL</sequence>